<dbReference type="CDD" id="cd00156">
    <property type="entry name" value="REC"/>
    <property type="match status" value="1"/>
</dbReference>
<evidence type="ECO:0000259" key="9">
    <source>
        <dbReference type="PROSITE" id="PS50110"/>
    </source>
</evidence>
<dbReference type="Pfam" id="PF00072">
    <property type="entry name" value="Response_reg"/>
    <property type="match status" value="1"/>
</dbReference>
<dbReference type="SMART" id="SM00387">
    <property type="entry name" value="HATPase_c"/>
    <property type="match status" value="1"/>
</dbReference>
<feature type="transmembrane region" description="Helical" evidence="7">
    <location>
        <begin position="217"/>
        <end position="236"/>
    </location>
</feature>
<feature type="transmembrane region" description="Helical" evidence="7">
    <location>
        <begin position="73"/>
        <end position="92"/>
    </location>
</feature>
<dbReference type="InterPro" id="IPR005467">
    <property type="entry name" value="His_kinase_dom"/>
</dbReference>
<dbReference type="InterPro" id="IPR004358">
    <property type="entry name" value="Sig_transdc_His_kin-like_C"/>
</dbReference>
<dbReference type="InterPro" id="IPR011006">
    <property type="entry name" value="CheY-like_superfamily"/>
</dbReference>
<comment type="catalytic activity">
    <reaction evidence="1">
        <text>ATP + protein L-histidine = ADP + protein N-phospho-L-histidine.</text>
        <dbReference type="EC" id="2.7.13.3"/>
    </reaction>
</comment>
<reference evidence="11" key="1">
    <citation type="journal article" date="2019" name="Int. J. Syst. Evol. Microbiol.">
        <title>The Global Catalogue of Microorganisms (GCM) 10K type strain sequencing project: providing services to taxonomists for standard genome sequencing and annotation.</title>
        <authorList>
            <consortium name="The Broad Institute Genomics Platform"/>
            <consortium name="The Broad Institute Genome Sequencing Center for Infectious Disease"/>
            <person name="Wu L."/>
            <person name="Ma J."/>
        </authorList>
    </citation>
    <scope>NUCLEOTIDE SEQUENCE [LARGE SCALE GENOMIC DNA]</scope>
    <source>
        <strain evidence="11">JCM 17555</strain>
    </source>
</reference>
<dbReference type="SUPFAM" id="SSF55874">
    <property type="entry name" value="ATPase domain of HSP90 chaperone/DNA topoisomerase II/histidine kinase"/>
    <property type="match status" value="1"/>
</dbReference>
<keyword evidence="7" id="KW-0812">Transmembrane</keyword>
<feature type="transmembrane region" description="Helical" evidence="7">
    <location>
        <begin position="569"/>
        <end position="589"/>
    </location>
</feature>
<comment type="caution">
    <text evidence="10">The sequence shown here is derived from an EMBL/GenBank/DDBJ whole genome shotgun (WGS) entry which is preliminary data.</text>
</comment>
<feature type="transmembrane region" description="Helical" evidence="7">
    <location>
        <begin position="257"/>
        <end position="288"/>
    </location>
</feature>
<dbReference type="PRINTS" id="PR00344">
    <property type="entry name" value="BCTRLSENSOR"/>
</dbReference>
<evidence type="ECO:0000259" key="8">
    <source>
        <dbReference type="PROSITE" id="PS50109"/>
    </source>
</evidence>
<evidence type="ECO:0000256" key="1">
    <source>
        <dbReference type="ARBA" id="ARBA00000085"/>
    </source>
</evidence>
<evidence type="ECO:0000256" key="4">
    <source>
        <dbReference type="ARBA" id="ARBA00022679"/>
    </source>
</evidence>
<dbReference type="EC" id="2.7.13.3" evidence="2"/>
<dbReference type="CDD" id="cd16922">
    <property type="entry name" value="HATPase_EvgS-ArcB-TorS-like"/>
    <property type="match status" value="1"/>
</dbReference>
<feature type="modified residue" description="4-aspartylphosphate" evidence="6">
    <location>
        <position position="971"/>
    </location>
</feature>
<feature type="transmembrane region" description="Helical" evidence="7">
    <location>
        <begin position="308"/>
        <end position="329"/>
    </location>
</feature>
<keyword evidence="3 6" id="KW-0597">Phosphoprotein</keyword>
<keyword evidence="11" id="KW-1185">Reference proteome</keyword>
<keyword evidence="4" id="KW-0808">Transferase</keyword>
<evidence type="ECO:0000256" key="2">
    <source>
        <dbReference type="ARBA" id="ARBA00012438"/>
    </source>
</evidence>
<dbReference type="PANTHER" id="PTHR43047:SF72">
    <property type="entry name" value="OSMOSENSING HISTIDINE PROTEIN KINASE SLN1"/>
    <property type="match status" value="1"/>
</dbReference>
<dbReference type="Gene3D" id="3.40.50.2300">
    <property type="match status" value="1"/>
</dbReference>
<dbReference type="PROSITE" id="PS50110">
    <property type="entry name" value="RESPONSE_REGULATORY"/>
    <property type="match status" value="1"/>
</dbReference>
<dbReference type="PANTHER" id="PTHR43047">
    <property type="entry name" value="TWO-COMPONENT HISTIDINE PROTEIN KINASE"/>
    <property type="match status" value="1"/>
</dbReference>
<evidence type="ECO:0000313" key="11">
    <source>
        <dbReference type="Proteomes" id="UP001501337"/>
    </source>
</evidence>
<evidence type="ECO:0000256" key="6">
    <source>
        <dbReference type="PROSITE-ProRule" id="PRU00169"/>
    </source>
</evidence>
<feature type="transmembrane region" description="Helical" evidence="7">
    <location>
        <begin position="112"/>
        <end position="139"/>
    </location>
</feature>
<name>A0ABP7NHR7_9GAMM</name>
<dbReference type="SUPFAM" id="SSF47384">
    <property type="entry name" value="Homodimeric domain of signal transducing histidine kinase"/>
    <property type="match status" value="1"/>
</dbReference>
<feature type="domain" description="Response regulatory" evidence="9">
    <location>
        <begin position="919"/>
        <end position="1036"/>
    </location>
</feature>
<dbReference type="InterPro" id="IPR036890">
    <property type="entry name" value="HATPase_C_sf"/>
</dbReference>
<dbReference type="InterPro" id="IPR036097">
    <property type="entry name" value="HisK_dim/P_sf"/>
</dbReference>
<dbReference type="EMBL" id="BAABBO010000001">
    <property type="protein sequence ID" value="GAA3947309.1"/>
    <property type="molecule type" value="Genomic_DNA"/>
</dbReference>
<feature type="transmembrane region" description="Helical" evidence="7">
    <location>
        <begin position="46"/>
        <end position="67"/>
    </location>
</feature>
<feature type="transmembrane region" description="Helical" evidence="7">
    <location>
        <begin position="601"/>
        <end position="627"/>
    </location>
</feature>
<dbReference type="SUPFAM" id="SSF52172">
    <property type="entry name" value="CheY-like"/>
    <property type="match status" value="1"/>
</dbReference>
<dbReference type="Gene3D" id="3.30.565.10">
    <property type="entry name" value="Histidine kinase-like ATPase, C-terminal domain"/>
    <property type="match status" value="1"/>
</dbReference>
<protein>
    <recommendedName>
        <fullName evidence="2">histidine kinase</fullName>
        <ecNumber evidence="2">2.7.13.3</ecNumber>
    </recommendedName>
</protein>
<dbReference type="RefSeq" id="WP_344802584.1">
    <property type="nucleotide sequence ID" value="NZ_BAABBO010000001.1"/>
</dbReference>
<feature type="transmembrane region" description="Helical" evidence="7">
    <location>
        <begin position="458"/>
        <end position="477"/>
    </location>
</feature>
<feature type="transmembrane region" description="Helical" evidence="7">
    <location>
        <begin position="386"/>
        <end position="407"/>
    </location>
</feature>
<gene>
    <name evidence="10" type="ORF">GCM10022278_03140</name>
</gene>
<dbReference type="CDD" id="cd00082">
    <property type="entry name" value="HisKA"/>
    <property type="match status" value="1"/>
</dbReference>
<dbReference type="Gene3D" id="1.10.287.130">
    <property type="match status" value="1"/>
</dbReference>
<evidence type="ECO:0000256" key="7">
    <source>
        <dbReference type="SAM" id="Phobius"/>
    </source>
</evidence>
<evidence type="ECO:0000256" key="3">
    <source>
        <dbReference type="ARBA" id="ARBA00022553"/>
    </source>
</evidence>
<dbReference type="GO" id="GO:0005524">
    <property type="term" value="F:ATP binding"/>
    <property type="evidence" value="ECO:0007669"/>
    <property type="project" value="UniProtKB-KW"/>
</dbReference>
<sequence>MNAQQAVFRVRRNYNQWVANETLEDYALRFTAKRARRWSAARVSQTALGAISFLALEAIGGAITLSYGFTNAVWAIAVVGLIIFLTGIPITYHASKQGVDIDLLTRGAGFGYIGSTITSLIYATFTFIFFALEAAIMALALELTLGIPLTIGYFISAIVVIPLVTHGITLISRFQVWTQPVWILLQITPLICIAVQADDAFMLWTNFESGESGSSGFNILAFGAASAVVFSLIAQIGEQVDFLRFMPVPAAGRRSALKWWGAMMAAGPGWIIVGSLKILIGSFLAILALSHGVPIEQASDPNRMYLTAFSYVTSSPELTLVLVGGFVIISQLKINVTNAYAGSIAWSNFFSRLTHNHPGRVVWLVFNVTIALMLMELGIYRVLEDILSVFSILALAWVGSLVADLVINRTLKLRPQAMEFRRAHLYDINPVGVGSMLGSSTIGFLAFFGLFGELAEALATYITLGCTFLLAPGIALLTKGRFYIAREADSFAGQPDIACCICGHRFEPEDMSRCPAYGGPICSLCCSLDTRCEDMCKSKSRLPDQLNAVLARLLPASWLRVLNSRFGNFIAIFVLTSIVIGCLLALVYFQITLDQGVGKSVIANALINVFFIQLIVSGVVAWMFVLVHESRQVALEESRRQTGLLMAEIDAHTQTDLALQQAKEKAEAANSAKSRYLTGISHELRSPLNAILGYAQLLEKDTSLPLMKREALGVIRRSSEYLADLIEGLLDISRIEAGRLELIQKDVNLPALLDQLVSMLQVQANAKGIGFEYERLTPLPDMVRTDEKRLRQILLNLLSNALKYTQAGSVRFQVRYRNQVAEFSIIDTGVGISEQDMDRIFRPFERIHKAGDPYVTGTGLGLTITRLLTDIMGGDIAISSEPGKGSTFRVSLMLSSRGRRHELPVPQRVITGYEGPDRTIIAVDDEPAHRALLFDLLTPLGFNVIQAPDAVTCLDMLQHGHSLTAPIFLLDVSMPGMSGWDLAAAIREGHPAATILMISANAHEQPPKHVPDGINNGYLVKPLNHYHLLEQLAQSAGVRWCHDAEPSPTSGLETRLASTSASGAELIPLLSIDARQELIELARIGYLSAIRQRLEMIEAQGIYDEQLIATLRSLTLSMDFESLITLLGGDDL</sequence>
<feature type="domain" description="Histidine kinase" evidence="8">
    <location>
        <begin position="679"/>
        <end position="896"/>
    </location>
</feature>
<feature type="transmembrane region" description="Helical" evidence="7">
    <location>
        <begin position="361"/>
        <end position="380"/>
    </location>
</feature>
<dbReference type="SMART" id="SM00448">
    <property type="entry name" value="REC"/>
    <property type="match status" value="1"/>
</dbReference>
<proteinExistence type="predicted"/>
<dbReference type="Pfam" id="PF02518">
    <property type="entry name" value="HATPase_c"/>
    <property type="match status" value="1"/>
</dbReference>
<keyword evidence="7" id="KW-1133">Transmembrane helix</keyword>
<feature type="transmembrane region" description="Helical" evidence="7">
    <location>
        <begin position="176"/>
        <end position="197"/>
    </location>
</feature>
<dbReference type="Pfam" id="PF00512">
    <property type="entry name" value="HisKA"/>
    <property type="match status" value="1"/>
</dbReference>
<keyword evidence="5" id="KW-0418">Kinase</keyword>
<dbReference type="SMART" id="SM00388">
    <property type="entry name" value="HisKA"/>
    <property type="match status" value="1"/>
</dbReference>
<keyword evidence="10" id="KW-0547">Nucleotide-binding</keyword>
<dbReference type="Gene3D" id="1.10.4160.10">
    <property type="entry name" value="Hydantoin permease"/>
    <property type="match status" value="1"/>
</dbReference>
<evidence type="ECO:0000313" key="10">
    <source>
        <dbReference type="EMBL" id="GAA3947309.1"/>
    </source>
</evidence>
<organism evidence="10 11">
    <name type="scientific">Allohahella marinimesophila</name>
    <dbReference type="NCBI Taxonomy" id="1054972"/>
    <lineage>
        <taxon>Bacteria</taxon>
        <taxon>Pseudomonadati</taxon>
        <taxon>Pseudomonadota</taxon>
        <taxon>Gammaproteobacteria</taxon>
        <taxon>Oceanospirillales</taxon>
        <taxon>Hahellaceae</taxon>
        <taxon>Allohahella</taxon>
    </lineage>
</organism>
<accession>A0ABP7NHR7</accession>
<keyword evidence="10" id="KW-0067">ATP-binding</keyword>
<dbReference type="InterPro" id="IPR001789">
    <property type="entry name" value="Sig_transdc_resp-reg_receiver"/>
</dbReference>
<feature type="transmembrane region" description="Helical" evidence="7">
    <location>
        <begin position="145"/>
        <end position="164"/>
    </location>
</feature>
<evidence type="ECO:0000256" key="5">
    <source>
        <dbReference type="ARBA" id="ARBA00022777"/>
    </source>
</evidence>
<feature type="transmembrane region" description="Helical" evidence="7">
    <location>
        <begin position="428"/>
        <end position="452"/>
    </location>
</feature>
<keyword evidence="7" id="KW-0472">Membrane</keyword>
<dbReference type="Proteomes" id="UP001501337">
    <property type="component" value="Unassembled WGS sequence"/>
</dbReference>
<dbReference type="PROSITE" id="PS50109">
    <property type="entry name" value="HIS_KIN"/>
    <property type="match status" value="1"/>
</dbReference>
<dbReference type="InterPro" id="IPR003661">
    <property type="entry name" value="HisK_dim/P_dom"/>
</dbReference>
<dbReference type="InterPro" id="IPR003594">
    <property type="entry name" value="HATPase_dom"/>
</dbReference>